<dbReference type="Proteomes" id="UP000217790">
    <property type="component" value="Unassembled WGS sequence"/>
</dbReference>
<proteinExistence type="predicted"/>
<accession>A0A2H3DH66</accession>
<evidence type="ECO:0000313" key="1">
    <source>
        <dbReference type="EMBL" id="PBK90198.1"/>
    </source>
</evidence>
<reference evidence="2" key="1">
    <citation type="journal article" date="2017" name="Nat. Ecol. Evol.">
        <title>Genome expansion and lineage-specific genetic innovations in the forest pathogenic fungi Armillaria.</title>
        <authorList>
            <person name="Sipos G."/>
            <person name="Prasanna A.N."/>
            <person name="Walter M.C."/>
            <person name="O'Connor E."/>
            <person name="Balint B."/>
            <person name="Krizsan K."/>
            <person name="Kiss B."/>
            <person name="Hess J."/>
            <person name="Varga T."/>
            <person name="Slot J."/>
            <person name="Riley R."/>
            <person name="Boka B."/>
            <person name="Rigling D."/>
            <person name="Barry K."/>
            <person name="Lee J."/>
            <person name="Mihaltcheva S."/>
            <person name="LaButti K."/>
            <person name="Lipzen A."/>
            <person name="Waldron R."/>
            <person name="Moloney N.M."/>
            <person name="Sperisen C."/>
            <person name="Kredics L."/>
            <person name="Vagvoelgyi C."/>
            <person name="Patrignani A."/>
            <person name="Fitzpatrick D."/>
            <person name="Nagy I."/>
            <person name="Doyle S."/>
            <person name="Anderson J.B."/>
            <person name="Grigoriev I.V."/>
            <person name="Gueldener U."/>
            <person name="Muensterkoetter M."/>
            <person name="Nagy L.G."/>
        </authorList>
    </citation>
    <scope>NUCLEOTIDE SEQUENCE [LARGE SCALE GENOMIC DNA]</scope>
    <source>
        <strain evidence="2">Ar21-2</strain>
    </source>
</reference>
<protein>
    <submittedName>
        <fullName evidence="1">Uncharacterized protein</fullName>
    </submittedName>
</protein>
<evidence type="ECO:0000313" key="2">
    <source>
        <dbReference type="Proteomes" id="UP000217790"/>
    </source>
</evidence>
<organism evidence="1 2">
    <name type="scientific">Armillaria gallica</name>
    <name type="common">Bulbous honey fungus</name>
    <name type="synonym">Armillaria bulbosa</name>
    <dbReference type="NCBI Taxonomy" id="47427"/>
    <lineage>
        <taxon>Eukaryota</taxon>
        <taxon>Fungi</taxon>
        <taxon>Dikarya</taxon>
        <taxon>Basidiomycota</taxon>
        <taxon>Agaricomycotina</taxon>
        <taxon>Agaricomycetes</taxon>
        <taxon>Agaricomycetidae</taxon>
        <taxon>Agaricales</taxon>
        <taxon>Marasmiineae</taxon>
        <taxon>Physalacriaceae</taxon>
        <taxon>Armillaria</taxon>
    </lineage>
</organism>
<name>A0A2H3DH66_ARMGA</name>
<dbReference type="EMBL" id="KZ293666">
    <property type="protein sequence ID" value="PBK90198.1"/>
    <property type="molecule type" value="Genomic_DNA"/>
</dbReference>
<dbReference type="InParanoid" id="A0A2H3DH66"/>
<keyword evidence="2" id="KW-1185">Reference proteome</keyword>
<gene>
    <name evidence="1" type="ORF">ARMGADRAFT_309214</name>
</gene>
<dbReference type="AlphaFoldDB" id="A0A2H3DH66"/>
<sequence length="150" mass="16589">MALIEECPSSCPWSVFLRRSEERRLSSDPEQYNGRLQNRFQNRMSGVSFQRGLSLSTSNFFISLSGLSIGLPELGLISYFCASDYPWESYSGRYPLRLKRSTVEFSQSPVSIHFVAAVHAPAGLRSVSYSPKSIPLLSASDADAGTQLLA</sequence>